<feature type="region of interest" description="Disordered" evidence="1">
    <location>
        <begin position="455"/>
        <end position="507"/>
    </location>
</feature>
<accession>A0A0D2DAC4</accession>
<dbReference type="GeneID" id="25325647"/>
<evidence type="ECO:0000259" key="3">
    <source>
        <dbReference type="Pfam" id="PF14330"/>
    </source>
</evidence>
<dbReference type="HOGENOM" id="CLU_028036_1_0_1"/>
<reference evidence="4 5" key="1">
    <citation type="submission" date="2015-01" db="EMBL/GenBank/DDBJ databases">
        <title>The Genome Sequence of Exophiala xenobiotica CBS118157.</title>
        <authorList>
            <consortium name="The Broad Institute Genomics Platform"/>
            <person name="Cuomo C."/>
            <person name="de Hoog S."/>
            <person name="Gorbushina A."/>
            <person name="Stielow B."/>
            <person name="Teixiera M."/>
            <person name="Abouelleil A."/>
            <person name="Chapman S.B."/>
            <person name="Priest M."/>
            <person name="Young S.K."/>
            <person name="Wortman J."/>
            <person name="Nusbaum C."/>
            <person name="Birren B."/>
        </authorList>
    </citation>
    <scope>NUCLEOTIDE SEQUENCE [LARGE SCALE GENOMIC DNA]</scope>
    <source>
        <strain evidence="4 5">CBS 118157</strain>
    </source>
</reference>
<feature type="domain" description="Acyclic terpene utilisation N-terminal" evidence="2">
    <location>
        <begin position="94"/>
        <end position="394"/>
    </location>
</feature>
<sequence length="630" mass="68937">MEKGLRVFTPIGMLGYGFSETIFWDTLKQGVDAIILDSGSTDSGPSKLALGKPTVSKQSYERDLALLVAGVHHYQKPLLIGSAGGDGSNSGVDLLVGIIKNIIEREGYRPMKVVHIYSEIDKGIVRTKHKARLIRPCSSAVPELKYDDIDHATKIVAQMGMEPWLKAMEQHPDFDIIVGGRTYDPTPYAAFCVLNGITNLGVAYHMGKIMECGALCSTPKSQSALAIVRHDDFEVTPLDPLSRCTEVSVAAHTLYEKTRPDILLGPGGALHLETAKYEQLPDARSVRVWGASFVPEEQYTVKLEAGKVVGYHSMCFGGIRDPILISQIDEYLRRGKELVTQNVNYPFELEFRVYGKNAVLGPLELRSEPPYEVCVCAHALAGTQDEATNVVHLARVFLMHSSYPHQRATAGNFAMPYAPLDIPLGQISEFCIYHLMPVTDPTEYFPIYEQTIRGPTGKSLSTGPQQLPPPIPEPNGHVNASPPAEATEFLGGKPKPKLSGHTTANPQVAEGNPTSVLLKEPPPGHVFLADLATYIRSKNAGPYELTFDVIFSDEKSKDMVKATNVLTRATVAQLYGIQEEDVIASLWWDPALAFKATIKRPRVSGGVWEHDAHGAQQHVPLMELAVPVSS</sequence>
<dbReference type="OrthoDB" id="5863171at2759"/>
<organism evidence="4 5">
    <name type="scientific">Exophiala xenobiotica</name>
    <dbReference type="NCBI Taxonomy" id="348802"/>
    <lineage>
        <taxon>Eukaryota</taxon>
        <taxon>Fungi</taxon>
        <taxon>Dikarya</taxon>
        <taxon>Ascomycota</taxon>
        <taxon>Pezizomycotina</taxon>
        <taxon>Eurotiomycetes</taxon>
        <taxon>Chaetothyriomycetidae</taxon>
        <taxon>Chaetothyriales</taxon>
        <taxon>Herpotrichiellaceae</taxon>
        <taxon>Exophiala</taxon>
    </lineage>
</organism>
<evidence type="ECO:0000259" key="2">
    <source>
        <dbReference type="Pfam" id="PF07287"/>
    </source>
</evidence>
<proteinExistence type="predicted"/>
<dbReference type="Proteomes" id="UP000054342">
    <property type="component" value="Unassembled WGS sequence"/>
</dbReference>
<gene>
    <name evidence="4" type="ORF">PV05_03739</name>
</gene>
<evidence type="ECO:0000313" key="5">
    <source>
        <dbReference type="Proteomes" id="UP000054342"/>
    </source>
</evidence>
<dbReference type="STRING" id="348802.A0A0D2DAC4"/>
<dbReference type="AlphaFoldDB" id="A0A0D2DAC4"/>
<dbReference type="InterPro" id="IPR025496">
    <property type="entry name" value="DUF4387"/>
</dbReference>
<name>A0A0D2DAC4_9EURO</name>
<protein>
    <recommendedName>
        <fullName evidence="6">DUF1446-domain-containing protein</fullName>
    </recommendedName>
</protein>
<evidence type="ECO:0000256" key="1">
    <source>
        <dbReference type="SAM" id="MobiDB-lite"/>
    </source>
</evidence>
<dbReference type="InterPro" id="IPR010839">
    <property type="entry name" value="AtuA_N"/>
</dbReference>
<keyword evidence="5" id="KW-1185">Reference proteome</keyword>
<dbReference type="RefSeq" id="XP_013319866.1">
    <property type="nucleotide sequence ID" value="XM_013464412.1"/>
</dbReference>
<dbReference type="Pfam" id="PF07287">
    <property type="entry name" value="AtuA"/>
    <property type="match status" value="1"/>
</dbReference>
<feature type="domain" description="DUF4387" evidence="3">
    <location>
        <begin position="528"/>
        <end position="624"/>
    </location>
</feature>
<dbReference type="EMBL" id="KN847318">
    <property type="protein sequence ID" value="KIW59282.1"/>
    <property type="molecule type" value="Genomic_DNA"/>
</dbReference>
<evidence type="ECO:0008006" key="6">
    <source>
        <dbReference type="Google" id="ProtNLM"/>
    </source>
</evidence>
<evidence type="ECO:0000313" key="4">
    <source>
        <dbReference type="EMBL" id="KIW59282.1"/>
    </source>
</evidence>
<dbReference type="Pfam" id="PF14330">
    <property type="entry name" value="DUF4387"/>
    <property type="match status" value="1"/>
</dbReference>